<sequence length="383" mass="42359">MNRNIYMDYAATTFIKNEVLEEMMPYLKGFYGNPSSQYSIGFKSKMSIEFARDNISNAINCKSEEVFFTSGATEANNWAIKGFAHGNKERGNHIITTKIEHESLLSSCRYLEGNGFRVTYLSVDEEGLIDLEELKNSIEKDTIIVSIMFANNEIGTIQNIKEIGKICKGKGVVFHCDGVQAFGKVPIDVKELNIDMLSISSHKIYGPKGVGALYVKKGIKLHNLLHGGGQERSKRGGTENVASIVGFGKATEISFNNMKEDMERLTILRDEMIDNLLHIEGSFLNGGSGNNRLPNNINIAFPGINGEDLLFNLDRMGVCVSSGSACQATSMEPSHVLLALGLSKELAKASIRISIGDETTKEDMEYVCENIRNIVDRIRMVTE</sequence>
<dbReference type="EC" id="2.8.1.7" evidence="4 12"/>
<comment type="function">
    <text evidence="12">Catalyzes the removal of elemental sulfur atoms from cysteine to produce alanine.</text>
</comment>
<keyword evidence="15" id="KW-1185">Reference proteome</keyword>
<dbReference type="Pfam" id="PF00266">
    <property type="entry name" value="Aminotran_5"/>
    <property type="match status" value="1"/>
</dbReference>
<feature type="domain" description="Aminotransferase class V" evidence="13">
    <location>
        <begin position="5"/>
        <end position="366"/>
    </location>
</feature>
<evidence type="ECO:0000256" key="8">
    <source>
        <dbReference type="ARBA" id="ARBA00023004"/>
    </source>
</evidence>
<dbReference type="PIRSF" id="PIRSF005572">
    <property type="entry name" value="NifS"/>
    <property type="match status" value="1"/>
</dbReference>
<evidence type="ECO:0000256" key="12">
    <source>
        <dbReference type="RuleBase" id="RU364075"/>
    </source>
</evidence>
<dbReference type="PANTHER" id="PTHR11601:SF34">
    <property type="entry name" value="CYSTEINE DESULFURASE"/>
    <property type="match status" value="1"/>
</dbReference>
<evidence type="ECO:0000256" key="6">
    <source>
        <dbReference type="ARBA" id="ARBA00022723"/>
    </source>
</evidence>
<evidence type="ECO:0000256" key="2">
    <source>
        <dbReference type="ARBA" id="ARBA00006490"/>
    </source>
</evidence>
<dbReference type="InterPro" id="IPR017772">
    <property type="entry name" value="Cys_deSase_NifS_bac/arc"/>
</dbReference>
<dbReference type="Gene3D" id="3.40.640.10">
    <property type="entry name" value="Type I PLP-dependent aspartate aminotransferase-like (Major domain)"/>
    <property type="match status" value="1"/>
</dbReference>
<evidence type="ECO:0000259" key="13">
    <source>
        <dbReference type="Pfam" id="PF00266"/>
    </source>
</evidence>
<comment type="caution">
    <text evidence="14">The sequence shown here is derived from an EMBL/GenBank/DDBJ whole genome shotgun (WGS) entry which is preliminary data.</text>
</comment>
<reference evidence="14 15" key="1">
    <citation type="journal article" date="2019" name="Int. J. Syst. Evol. Microbiol.">
        <title>The Global Catalogue of Microorganisms (GCM) 10K type strain sequencing project: providing services to taxonomists for standard genome sequencing and annotation.</title>
        <authorList>
            <consortium name="The Broad Institute Genomics Platform"/>
            <consortium name="The Broad Institute Genome Sequencing Center for Infectious Disease"/>
            <person name="Wu L."/>
            <person name="Ma J."/>
        </authorList>
    </citation>
    <scope>NUCLEOTIDE SEQUENCE [LARGE SCALE GENOMIC DNA]</scope>
    <source>
        <strain evidence="14 15">JCM 1405</strain>
    </source>
</reference>
<evidence type="ECO:0000256" key="9">
    <source>
        <dbReference type="ARBA" id="ARBA00023014"/>
    </source>
</evidence>
<dbReference type="InterPro" id="IPR015421">
    <property type="entry name" value="PyrdxlP-dep_Trfase_major"/>
</dbReference>
<dbReference type="EMBL" id="BAAACF010000001">
    <property type="protein sequence ID" value="GAA0723340.1"/>
    <property type="molecule type" value="Genomic_DNA"/>
</dbReference>
<comment type="similarity">
    <text evidence="2 12">Belongs to the class-V pyridoxal-phosphate-dependent aminotransferase family. NifS/IscS subfamily.</text>
</comment>
<protein>
    <recommendedName>
        <fullName evidence="4 12">Cysteine desulfurase</fullName>
        <ecNumber evidence="4 12">2.8.1.7</ecNumber>
    </recommendedName>
    <alternativeName>
        <fullName evidence="12">Nitrogenase metalloclusters biosynthesis protein NifS</fullName>
    </alternativeName>
</protein>
<organism evidence="14 15">
    <name type="scientific">Clostridium malenominatum</name>
    <dbReference type="NCBI Taxonomy" id="1539"/>
    <lineage>
        <taxon>Bacteria</taxon>
        <taxon>Bacillati</taxon>
        <taxon>Bacillota</taxon>
        <taxon>Clostridia</taxon>
        <taxon>Eubacteriales</taxon>
        <taxon>Clostridiaceae</taxon>
        <taxon>Clostridium</taxon>
    </lineage>
</organism>
<dbReference type="Gene3D" id="3.90.1150.10">
    <property type="entry name" value="Aspartate Aminotransferase, domain 1"/>
    <property type="match status" value="1"/>
</dbReference>
<accession>A0ABN1IXP8</accession>
<gene>
    <name evidence="14" type="primary">nifS_2</name>
    <name evidence="14" type="ORF">GCM10008905_15860</name>
</gene>
<dbReference type="RefSeq" id="WP_343768599.1">
    <property type="nucleotide sequence ID" value="NZ_BAAACF010000001.1"/>
</dbReference>
<evidence type="ECO:0000313" key="15">
    <source>
        <dbReference type="Proteomes" id="UP001500339"/>
    </source>
</evidence>
<evidence type="ECO:0000256" key="5">
    <source>
        <dbReference type="ARBA" id="ARBA00022679"/>
    </source>
</evidence>
<evidence type="ECO:0000256" key="7">
    <source>
        <dbReference type="ARBA" id="ARBA00022898"/>
    </source>
</evidence>
<dbReference type="Proteomes" id="UP001500339">
    <property type="component" value="Unassembled WGS sequence"/>
</dbReference>
<dbReference type="NCBIfam" id="TIGR03402">
    <property type="entry name" value="FeS_nifS"/>
    <property type="match status" value="1"/>
</dbReference>
<evidence type="ECO:0000256" key="11">
    <source>
        <dbReference type="RuleBase" id="RU004504"/>
    </source>
</evidence>
<proteinExistence type="inferred from homology"/>
<evidence type="ECO:0000256" key="3">
    <source>
        <dbReference type="ARBA" id="ARBA00011738"/>
    </source>
</evidence>
<dbReference type="InterPro" id="IPR015424">
    <property type="entry name" value="PyrdxlP-dep_Trfase"/>
</dbReference>
<keyword evidence="8 12" id="KW-0408">Iron</keyword>
<evidence type="ECO:0000256" key="4">
    <source>
        <dbReference type="ARBA" id="ARBA00012239"/>
    </source>
</evidence>
<comment type="subunit">
    <text evidence="3">Homodimer.</text>
</comment>
<keyword evidence="7 12" id="KW-0663">Pyridoxal phosphate</keyword>
<evidence type="ECO:0000256" key="1">
    <source>
        <dbReference type="ARBA" id="ARBA00001933"/>
    </source>
</evidence>
<keyword evidence="9 12" id="KW-0411">Iron-sulfur</keyword>
<dbReference type="NCBIfam" id="NF002806">
    <property type="entry name" value="PRK02948.1"/>
    <property type="match status" value="1"/>
</dbReference>
<dbReference type="InterPro" id="IPR000192">
    <property type="entry name" value="Aminotrans_V_dom"/>
</dbReference>
<evidence type="ECO:0000313" key="14">
    <source>
        <dbReference type="EMBL" id="GAA0723340.1"/>
    </source>
</evidence>
<dbReference type="InterPro" id="IPR020578">
    <property type="entry name" value="Aminotrans_V_PyrdxlP_BS"/>
</dbReference>
<keyword evidence="6 12" id="KW-0479">Metal-binding</keyword>
<keyword evidence="5 12" id="KW-0808">Transferase</keyword>
<dbReference type="PANTHER" id="PTHR11601">
    <property type="entry name" value="CYSTEINE DESULFURYLASE FAMILY MEMBER"/>
    <property type="match status" value="1"/>
</dbReference>
<dbReference type="InterPro" id="IPR016454">
    <property type="entry name" value="Cysteine_dSase"/>
</dbReference>
<evidence type="ECO:0000256" key="10">
    <source>
        <dbReference type="ARBA" id="ARBA00050776"/>
    </source>
</evidence>
<dbReference type="InterPro" id="IPR015422">
    <property type="entry name" value="PyrdxlP-dep_Trfase_small"/>
</dbReference>
<comment type="cofactor">
    <cofactor evidence="1 11">
        <name>pyridoxal 5'-phosphate</name>
        <dbReference type="ChEBI" id="CHEBI:597326"/>
    </cofactor>
</comment>
<dbReference type="PROSITE" id="PS00595">
    <property type="entry name" value="AA_TRANSFER_CLASS_5"/>
    <property type="match status" value="1"/>
</dbReference>
<comment type="catalytic activity">
    <reaction evidence="10 12">
        <text>(sulfur carrier)-H + L-cysteine = (sulfur carrier)-SH + L-alanine</text>
        <dbReference type="Rhea" id="RHEA:43892"/>
        <dbReference type="Rhea" id="RHEA-COMP:14737"/>
        <dbReference type="Rhea" id="RHEA-COMP:14739"/>
        <dbReference type="ChEBI" id="CHEBI:29917"/>
        <dbReference type="ChEBI" id="CHEBI:35235"/>
        <dbReference type="ChEBI" id="CHEBI:57972"/>
        <dbReference type="ChEBI" id="CHEBI:64428"/>
        <dbReference type="EC" id="2.8.1.7"/>
    </reaction>
</comment>
<name>A0ABN1IXP8_9CLOT</name>
<dbReference type="SUPFAM" id="SSF53383">
    <property type="entry name" value="PLP-dependent transferases"/>
    <property type="match status" value="1"/>
</dbReference>